<dbReference type="GO" id="GO:0005886">
    <property type="term" value="C:plasma membrane"/>
    <property type="evidence" value="ECO:0007669"/>
    <property type="project" value="TreeGrafter"/>
</dbReference>
<sequence length="197" mass="21334">MLSDLYVFGDSLLHRARPLIKILALVVFCTGLFLFDHWAVIAIAGLMVAAGFAVAGLRPHHGVAALRPAFWILVAIFAVQVWLADLALATFIISRFALLILAASLVTLTTTAGEFVDGIEAGLKHAPGWVPKTRIALAISLTLRFIPLVRSVLIEVRQAQVARGLERNITALLVPVVVRTLKHADETAQAIQARSFD</sequence>
<dbReference type="PANTHER" id="PTHR33514">
    <property type="entry name" value="PROTEIN ABCI12, CHLOROPLASTIC"/>
    <property type="match status" value="1"/>
</dbReference>
<evidence type="ECO:0000256" key="1">
    <source>
        <dbReference type="ARBA" id="ARBA00004141"/>
    </source>
</evidence>
<evidence type="ECO:0000256" key="6">
    <source>
        <dbReference type="SAM" id="Phobius"/>
    </source>
</evidence>
<evidence type="ECO:0000313" key="8">
    <source>
        <dbReference type="Proteomes" id="UP000613255"/>
    </source>
</evidence>
<organism evidence="7 8">
    <name type="scientific">Pontibaca salina</name>
    <dbReference type="NCBI Taxonomy" id="2795731"/>
    <lineage>
        <taxon>Bacteria</taxon>
        <taxon>Pseudomonadati</taxon>
        <taxon>Pseudomonadota</taxon>
        <taxon>Alphaproteobacteria</taxon>
        <taxon>Rhodobacterales</taxon>
        <taxon>Roseobacteraceae</taxon>
        <taxon>Pontibaca</taxon>
    </lineage>
</organism>
<dbReference type="PANTHER" id="PTHR33514:SF13">
    <property type="entry name" value="PROTEIN ABCI12, CHLOROPLASTIC"/>
    <property type="match status" value="1"/>
</dbReference>
<dbReference type="AlphaFoldDB" id="A0A934HHZ0"/>
<evidence type="ECO:0000256" key="2">
    <source>
        <dbReference type="ARBA" id="ARBA00008564"/>
    </source>
</evidence>
<dbReference type="Pfam" id="PF02361">
    <property type="entry name" value="CbiQ"/>
    <property type="match status" value="1"/>
</dbReference>
<evidence type="ECO:0000313" key="7">
    <source>
        <dbReference type="EMBL" id="MBI6628503.1"/>
    </source>
</evidence>
<dbReference type="Proteomes" id="UP000613255">
    <property type="component" value="Unassembled WGS sequence"/>
</dbReference>
<feature type="transmembrane region" description="Helical" evidence="6">
    <location>
        <begin position="22"/>
        <end position="49"/>
    </location>
</feature>
<comment type="similarity">
    <text evidence="2">Belongs to the CbiQ family.</text>
</comment>
<accession>A0A934HHZ0</accession>
<dbReference type="RefSeq" id="WP_198684518.1">
    <property type="nucleotide sequence ID" value="NZ_JAEIJD010000001.1"/>
</dbReference>
<evidence type="ECO:0000256" key="3">
    <source>
        <dbReference type="ARBA" id="ARBA00022692"/>
    </source>
</evidence>
<keyword evidence="8" id="KW-1185">Reference proteome</keyword>
<keyword evidence="5 6" id="KW-0472">Membrane</keyword>
<keyword evidence="4 6" id="KW-1133">Transmembrane helix</keyword>
<feature type="transmembrane region" description="Helical" evidence="6">
    <location>
        <begin position="69"/>
        <end position="89"/>
    </location>
</feature>
<dbReference type="CDD" id="cd16914">
    <property type="entry name" value="EcfT"/>
    <property type="match status" value="1"/>
</dbReference>
<dbReference type="EMBL" id="JAEIJD010000001">
    <property type="protein sequence ID" value="MBI6628503.1"/>
    <property type="molecule type" value="Genomic_DNA"/>
</dbReference>
<dbReference type="InterPro" id="IPR003339">
    <property type="entry name" value="ABC/ECF_trnsptr_transmembrane"/>
</dbReference>
<name>A0A934HHZ0_9RHOB</name>
<proteinExistence type="inferred from homology"/>
<keyword evidence="3 6" id="KW-0812">Transmembrane</keyword>
<comment type="caution">
    <text evidence="7">The sequence shown here is derived from an EMBL/GenBank/DDBJ whole genome shotgun (WGS) entry which is preliminary data.</text>
</comment>
<gene>
    <name evidence="7" type="ORF">JAO82_01300</name>
</gene>
<evidence type="ECO:0000256" key="5">
    <source>
        <dbReference type="ARBA" id="ARBA00023136"/>
    </source>
</evidence>
<reference evidence="7" key="1">
    <citation type="submission" date="2020-12" db="EMBL/GenBank/DDBJ databases">
        <title>Pontibaca salina gen. nov., sp. nov., isolated from marine sediment.</title>
        <authorList>
            <person name="Bo J."/>
            <person name="Wang S."/>
            <person name="Song X."/>
            <person name="Du Z."/>
        </authorList>
    </citation>
    <scope>NUCLEOTIDE SEQUENCE</scope>
    <source>
        <strain evidence="7">S1109L</strain>
    </source>
</reference>
<evidence type="ECO:0000256" key="4">
    <source>
        <dbReference type="ARBA" id="ARBA00022989"/>
    </source>
</evidence>
<protein>
    <submittedName>
        <fullName evidence="7">Energy-coupling factor transporter transmembrane protein EcfT</fullName>
    </submittedName>
</protein>
<comment type="subcellular location">
    <subcellularLocation>
        <location evidence="1">Membrane</location>
        <topology evidence="1">Multi-pass membrane protein</topology>
    </subcellularLocation>
</comment>